<evidence type="ECO:0000259" key="4">
    <source>
        <dbReference type="Pfam" id="PF00730"/>
    </source>
</evidence>
<evidence type="ECO:0000256" key="3">
    <source>
        <dbReference type="SAM" id="MobiDB-lite"/>
    </source>
</evidence>
<keyword evidence="6" id="KW-1185">Reference proteome</keyword>
<evidence type="ECO:0000313" key="6">
    <source>
        <dbReference type="Proteomes" id="UP000054144"/>
    </source>
</evidence>
<comment type="subcellular location">
    <subcellularLocation>
        <location evidence="1">Nucleus</location>
    </subcellularLocation>
</comment>
<dbReference type="GO" id="GO:0005634">
    <property type="term" value="C:nucleus"/>
    <property type="evidence" value="ECO:0007669"/>
    <property type="project" value="UniProtKB-SubCell"/>
</dbReference>
<organism evidence="5 6">
    <name type="scientific">Fistulina hepatica ATCC 64428</name>
    <dbReference type="NCBI Taxonomy" id="1128425"/>
    <lineage>
        <taxon>Eukaryota</taxon>
        <taxon>Fungi</taxon>
        <taxon>Dikarya</taxon>
        <taxon>Basidiomycota</taxon>
        <taxon>Agaricomycotina</taxon>
        <taxon>Agaricomycetes</taxon>
        <taxon>Agaricomycetidae</taxon>
        <taxon>Agaricales</taxon>
        <taxon>Fistulinaceae</taxon>
        <taxon>Fistulina</taxon>
    </lineage>
</organism>
<dbReference type="GO" id="GO:0003824">
    <property type="term" value="F:catalytic activity"/>
    <property type="evidence" value="ECO:0007669"/>
    <property type="project" value="InterPro"/>
</dbReference>
<evidence type="ECO:0000256" key="1">
    <source>
        <dbReference type="ARBA" id="ARBA00004123"/>
    </source>
</evidence>
<feature type="compositionally biased region" description="Low complexity" evidence="3">
    <location>
        <begin position="86"/>
        <end position="97"/>
    </location>
</feature>
<name>A0A0D7A8Q2_9AGAR</name>
<dbReference type="InterPro" id="IPR003265">
    <property type="entry name" value="HhH-GPD_domain"/>
</dbReference>
<dbReference type="Pfam" id="PF00730">
    <property type="entry name" value="HhH-GPD"/>
    <property type="match status" value="1"/>
</dbReference>
<dbReference type="Gene3D" id="1.10.340.30">
    <property type="entry name" value="Hypothetical protein, domain 2"/>
    <property type="match status" value="1"/>
</dbReference>
<dbReference type="OrthoDB" id="10265068at2759"/>
<dbReference type="GO" id="GO:0003677">
    <property type="term" value="F:DNA binding"/>
    <property type="evidence" value="ECO:0007669"/>
    <property type="project" value="InterPro"/>
</dbReference>
<dbReference type="InterPro" id="IPR011257">
    <property type="entry name" value="DNA_glycosylase"/>
</dbReference>
<dbReference type="GO" id="GO:0006285">
    <property type="term" value="P:base-excision repair, AP site formation"/>
    <property type="evidence" value="ECO:0007669"/>
    <property type="project" value="UniProtKB-ARBA"/>
</dbReference>
<evidence type="ECO:0000313" key="5">
    <source>
        <dbReference type="EMBL" id="KIY47115.1"/>
    </source>
</evidence>
<dbReference type="InterPro" id="IPR045138">
    <property type="entry name" value="MeCP2/MBD4"/>
</dbReference>
<sequence>LIADQPWKVLIAVTFLNVTAGRVSIPVFWQVMDRWPMAEALAEADEDEVFVLIRHLGLGRTRARRIIELSQEYLKHPPDFNTLFPTKSTVSSTPSSPLKRRRAARRYPPTPVSHLPGLGAYALDSFRIFCTLAHDPTSQEWKLVRPNDKELIRYLKWKWAAEEGKIWSPEFGVVGDVTDDYIDALCTVLEYTAYSPSRTNSSDEDQN</sequence>
<dbReference type="PANTHER" id="PTHR15074">
    <property type="entry name" value="METHYL-CPG-BINDING PROTEIN"/>
    <property type="match status" value="1"/>
</dbReference>
<proteinExistence type="predicted"/>
<dbReference type="PANTHER" id="PTHR15074:SF0">
    <property type="entry name" value="METHYL-CPG-BINDING DOMAIN PROTEIN 4-LIKE PROTEIN"/>
    <property type="match status" value="1"/>
</dbReference>
<keyword evidence="2" id="KW-0539">Nucleus</keyword>
<dbReference type="Proteomes" id="UP000054144">
    <property type="component" value="Unassembled WGS sequence"/>
</dbReference>
<dbReference type="AlphaFoldDB" id="A0A0D7A8Q2"/>
<feature type="non-terminal residue" evidence="5">
    <location>
        <position position="1"/>
    </location>
</feature>
<dbReference type="SUPFAM" id="SSF48150">
    <property type="entry name" value="DNA-glycosylase"/>
    <property type="match status" value="1"/>
</dbReference>
<gene>
    <name evidence="5" type="ORF">FISHEDRAFT_45927</name>
</gene>
<feature type="domain" description="HhH-GPD" evidence="4">
    <location>
        <begin position="26"/>
        <end position="106"/>
    </location>
</feature>
<accession>A0A0D7A8Q2</accession>
<evidence type="ECO:0000256" key="2">
    <source>
        <dbReference type="ARBA" id="ARBA00023242"/>
    </source>
</evidence>
<reference evidence="5 6" key="1">
    <citation type="journal article" date="2015" name="Fungal Genet. Biol.">
        <title>Evolution of novel wood decay mechanisms in Agaricales revealed by the genome sequences of Fistulina hepatica and Cylindrobasidium torrendii.</title>
        <authorList>
            <person name="Floudas D."/>
            <person name="Held B.W."/>
            <person name="Riley R."/>
            <person name="Nagy L.G."/>
            <person name="Koehler G."/>
            <person name="Ransdell A.S."/>
            <person name="Younus H."/>
            <person name="Chow J."/>
            <person name="Chiniquy J."/>
            <person name="Lipzen A."/>
            <person name="Tritt A."/>
            <person name="Sun H."/>
            <person name="Haridas S."/>
            <person name="LaButti K."/>
            <person name="Ohm R.A."/>
            <person name="Kues U."/>
            <person name="Blanchette R.A."/>
            <person name="Grigoriev I.V."/>
            <person name="Minto R.E."/>
            <person name="Hibbett D.S."/>
        </authorList>
    </citation>
    <scope>NUCLEOTIDE SEQUENCE [LARGE SCALE GENOMIC DNA]</scope>
    <source>
        <strain evidence="5 6">ATCC 64428</strain>
    </source>
</reference>
<feature type="region of interest" description="Disordered" evidence="3">
    <location>
        <begin position="86"/>
        <end position="105"/>
    </location>
</feature>
<dbReference type="EMBL" id="KN882012">
    <property type="protein sequence ID" value="KIY47115.1"/>
    <property type="molecule type" value="Genomic_DNA"/>
</dbReference>
<protein>
    <recommendedName>
        <fullName evidence="4">HhH-GPD domain-containing protein</fullName>
    </recommendedName>
</protein>